<evidence type="ECO:0000313" key="2">
    <source>
        <dbReference type="Proteomes" id="UP001153678"/>
    </source>
</evidence>
<sequence length="82" mass="9500">MAIALPIRQFIKNVMQAETFSAFLNLNTINKYLNLDINWMVTIFCIKDNTASNATNYETSTLLKKKLQRVLEMLPTMETLKK</sequence>
<organism evidence="1 2">
    <name type="scientific">Funneliformis geosporum</name>
    <dbReference type="NCBI Taxonomy" id="1117311"/>
    <lineage>
        <taxon>Eukaryota</taxon>
        <taxon>Fungi</taxon>
        <taxon>Fungi incertae sedis</taxon>
        <taxon>Mucoromycota</taxon>
        <taxon>Glomeromycotina</taxon>
        <taxon>Glomeromycetes</taxon>
        <taxon>Glomerales</taxon>
        <taxon>Glomeraceae</taxon>
        <taxon>Funneliformis</taxon>
    </lineage>
</organism>
<reference evidence="1" key="1">
    <citation type="submission" date="2022-08" db="EMBL/GenBank/DDBJ databases">
        <authorList>
            <person name="Kallberg Y."/>
            <person name="Tangrot J."/>
            <person name="Rosling A."/>
        </authorList>
    </citation>
    <scope>NUCLEOTIDE SEQUENCE</scope>
    <source>
        <strain evidence="1">Wild A</strain>
    </source>
</reference>
<comment type="caution">
    <text evidence="1">The sequence shown here is derived from an EMBL/GenBank/DDBJ whole genome shotgun (WGS) entry which is preliminary data.</text>
</comment>
<dbReference type="OrthoDB" id="2303711at2759"/>
<protein>
    <submittedName>
        <fullName evidence="1">13144_t:CDS:1</fullName>
    </submittedName>
</protein>
<dbReference type="Proteomes" id="UP001153678">
    <property type="component" value="Unassembled WGS sequence"/>
</dbReference>
<dbReference type="EMBL" id="CAMKVN010011036">
    <property type="protein sequence ID" value="CAI2194538.1"/>
    <property type="molecule type" value="Genomic_DNA"/>
</dbReference>
<dbReference type="AlphaFoldDB" id="A0A9W4X4J6"/>
<evidence type="ECO:0000313" key="1">
    <source>
        <dbReference type="EMBL" id="CAI2194538.1"/>
    </source>
</evidence>
<name>A0A9W4X4J6_9GLOM</name>
<accession>A0A9W4X4J6</accession>
<proteinExistence type="predicted"/>
<keyword evidence="2" id="KW-1185">Reference proteome</keyword>
<gene>
    <name evidence="1" type="ORF">FWILDA_LOCUS16626</name>
</gene>